<feature type="domain" description="N-acetyltransferase" evidence="1">
    <location>
        <begin position="3"/>
        <end position="147"/>
    </location>
</feature>
<dbReference type="PANTHER" id="PTHR43072">
    <property type="entry name" value="N-ACETYLTRANSFERASE"/>
    <property type="match status" value="1"/>
</dbReference>
<dbReference type="Proteomes" id="UP001221411">
    <property type="component" value="Unassembled WGS sequence"/>
</dbReference>
<dbReference type="CDD" id="cd04301">
    <property type="entry name" value="NAT_SF"/>
    <property type="match status" value="1"/>
</dbReference>
<evidence type="ECO:0000259" key="1">
    <source>
        <dbReference type="PROSITE" id="PS51186"/>
    </source>
</evidence>
<gene>
    <name evidence="2" type="ORF">POL67_50820</name>
</gene>
<proteinExistence type="predicted"/>
<dbReference type="InterPro" id="IPR017255">
    <property type="entry name" value="AcTrfase_GNAT_prd"/>
</dbReference>
<evidence type="ECO:0000313" key="3">
    <source>
        <dbReference type="Proteomes" id="UP001221411"/>
    </source>
</evidence>
<dbReference type="SUPFAM" id="SSF55729">
    <property type="entry name" value="Acyl-CoA N-acyltransferases (Nat)"/>
    <property type="match status" value="1"/>
</dbReference>
<accession>A0ABT5F9D2</accession>
<sequence>MELTTRPLKKSDYDEVVRVIDRWWGGPTSALAHPIFFYELGRLARVVEHDEHLVGFLFGFIAPEGLVGYVHIVGIHPDYRRRGVARLLYTAFEADCHDAGCRQMKAITTLGNEGSVRFHDALGWSRAEVEDYAGPGRQRIVFTKALAAR</sequence>
<dbReference type="PANTHER" id="PTHR43072:SF36">
    <property type="entry name" value="RIBOSOMAL-PROTEIN-ALANINE ACETYLTRANSFERASE"/>
    <property type="match status" value="1"/>
</dbReference>
<dbReference type="Pfam" id="PF00583">
    <property type="entry name" value="Acetyltransf_1"/>
    <property type="match status" value="1"/>
</dbReference>
<dbReference type="InterPro" id="IPR016181">
    <property type="entry name" value="Acyl_CoA_acyltransferase"/>
</dbReference>
<organism evidence="2 3">
    <name type="scientific">Polyangium mundeleinium</name>
    <dbReference type="NCBI Taxonomy" id="2995306"/>
    <lineage>
        <taxon>Bacteria</taxon>
        <taxon>Pseudomonadati</taxon>
        <taxon>Myxococcota</taxon>
        <taxon>Polyangia</taxon>
        <taxon>Polyangiales</taxon>
        <taxon>Polyangiaceae</taxon>
        <taxon>Polyangium</taxon>
    </lineage>
</organism>
<dbReference type="PIRSF" id="PIRSF037663">
    <property type="entry name" value="Acetyltransf_GNAT_prd"/>
    <property type="match status" value="1"/>
</dbReference>
<reference evidence="2 3" key="1">
    <citation type="submission" date="2022-11" db="EMBL/GenBank/DDBJ databases">
        <title>Minimal conservation of predation-associated metabolite biosynthetic gene clusters underscores biosynthetic potential of Myxococcota including descriptions for ten novel species: Archangium lansinium sp. nov., Myxococcus landrumus sp. nov., Nannocystis bai.</title>
        <authorList>
            <person name="Ahearne A."/>
            <person name="Stevens C."/>
            <person name="Dowd S."/>
        </authorList>
    </citation>
    <scope>NUCLEOTIDE SEQUENCE [LARGE SCALE GENOMIC DNA]</scope>
    <source>
        <strain evidence="2 3">RJM3</strain>
    </source>
</reference>
<keyword evidence="3" id="KW-1185">Reference proteome</keyword>
<dbReference type="RefSeq" id="WP_271929909.1">
    <property type="nucleotide sequence ID" value="NZ_JAQNDO010000001.1"/>
</dbReference>
<comment type="caution">
    <text evidence="2">The sequence shown here is derived from an EMBL/GenBank/DDBJ whole genome shotgun (WGS) entry which is preliminary data.</text>
</comment>
<dbReference type="PROSITE" id="PS51186">
    <property type="entry name" value="GNAT"/>
    <property type="match status" value="1"/>
</dbReference>
<name>A0ABT5F9D2_9BACT</name>
<protein>
    <submittedName>
        <fullName evidence="2">GNAT family N-acetyltransferase</fullName>
    </submittedName>
</protein>
<evidence type="ECO:0000313" key="2">
    <source>
        <dbReference type="EMBL" id="MDC0749726.1"/>
    </source>
</evidence>
<dbReference type="InterPro" id="IPR000182">
    <property type="entry name" value="GNAT_dom"/>
</dbReference>
<dbReference type="Gene3D" id="3.40.630.30">
    <property type="match status" value="1"/>
</dbReference>
<dbReference type="EMBL" id="JAQNDO010000001">
    <property type="protein sequence ID" value="MDC0749726.1"/>
    <property type="molecule type" value="Genomic_DNA"/>
</dbReference>